<reference evidence="3 4" key="1">
    <citation type="submission" date="2018-11" db="EMBL/GenBank/DDBJ databases">
        <title>Genomic Encyclopedia of Type Strains, Phase IV (KMG-IV): sequencing the most valuable type-strain genomes for metagenomic binning, comparative biology and taxonomic classification.</title>
        <authorList>
            <person name="Goeker M."/>
        </authorList>
    </citation>
    <scope>NUCLEOTIDE SEQUENCE [LARGE SCALE GENOMIC DNA]</scope>
    <source>
        <strain evidence="3 4">DSM 21945</strain>
    </source>
</reference>
<dbReference type="EMBL" id="RJUL01000001">
    <property type="protein sequence ID" value="ROQ30684.1"/>
    <property type="molecule type" value="Genomic_DNA"/>
</dbReference>
<dbReference type="Proteomes" id="UP000268033">
    <property type="component" value="Unassembled WGS sequence"/>
</dbReference>
<comment type="caution">
    <text evidence="3">The sequence shown here is derived from an EMBL/GenBank/DDBJ whole genome shotgun (WGS) entry which is preliminary data.</text>
</comment>
<gene>
    <name evidence="3" type="ORF">EDC28_101370</name>
</gene>
<keyword evidence="4" id="KW-1185">Reference proteome</keyword>
<keyword evidence="1" id="KW-0732">Signal</keyword>
<evidence type="ECO:0000313" key="4">
    <source>
        <dbReference type="Proteomes" id="UP000268033"/>
    </source>
</evidence>
<evidence type="ECO:0000256" key="1">
    <source>
        <dbReference type="SAM" id="SignalP"/>
    </source>
</evidence>
<dbReference type="InterPro" id="IPR025218">
    <property type="entry name" value="DUF4426"/>
</dbReference>
<proteinExistence type="predicted"/>
<feature type="domain" description="DUF4426" evidence="2">
    <location>
        <begin position="20"/>
        <end position="139"/>
    </location>
</feature>
<dbReference type="AlphaFoldDB" id="A0A3N1PFG6"/>
<dbReference type="Pfam" id="PF14467">
    <property type="entry name" value="DUF4426"/>
    <property type="match status" value="1"/>
</dbReference>
<dbReference type="RefSeq" id="WP_123420473.1">
    <property type="nucleotide sequence ID" value="NZ_RJUL01000001.1"/>
</dbReference>
<evidence type="ECO:0000313" key="3">
    <source>
        <dbReference type="EMBL" id="ROQ30684.1"/>
    </source>
</evidence>
<accession>A0A3N1PFG6</accession>
<feature type="signal peptide" evidence="1">
    <location>
        <begin position="1"/>
        <end position="17"/>
    </location>
</feature>
<organism evidence="3 4">
    <name type="scientific">Gallaecimonas pentaromativorans</name>
    <dbReference type="NCBI Taxonomy" id="584787"/>
    <lineage>
        <taxon>Bacteria</taxon>
        <taxon>Pseudomonadati</taxon>
        <taxon>Pseudomonadota</taxon>
        <taxon>Gammaproteobacteria</taxon>
        <taxon>Enterobacterales</taxon>
        <taxon>Gallaecimonadaceae</taxon>
        <taxon>Gallaecimonas</taxon>
    </lineage>
</organism>
<name>A0A3N1PFG6_9GAMM</name>
<dbReference type="STRING" id="584787.GCA_001247655_01960"/>
<feature type="chain" id="PRO_5018218682" evidence="1">
    <location>
        <begin position="18"/>
        <end position="139"/>
    </location>
</feature>
<protein>
    <submittedName>
        <fullName evidence="3">Uncharacterized protein DUF4426</fullName>
    </submittedName>
</protein>
<dbReference type="Gene3D" id="2.60.40.3340">
    <property type="entry name" value="Domain of unknown function DUF4426"/>
    <property type="match status" value="1"/>
</dbReference>
<evidence type="ECO:0000259" key="2">
    <source>
        <dbReference type="Pfam" id="PF14467"/>
    </source>
</evidence>
<sequence length="139" mass="15875">MNYRPLLLLLLSFCLHAEQKQDFGPYSVHYQALPTTFLTPVIAGQYQIRRSRYEGLVTVTVLDSRHGNRAIRAVLDGTATNRVGNQRRLSFREVIEGDAIYYLATLPVSHQEHFVFAITLRPAGGPPLALRFDHRFYTD</sequence>